<evidence type="ECO:0000256" key="1">
    <source>
        <dbReference type="SAM" id="MobiDB-lite"/>
    </source>
</evidence>
<protein>
    <recommendedName>
        <fullName evidence="2">AAA+ ATPase domain-containing protein</fullName>
    </recommendedName>
</protein>
<dbReference type="CDD" id="cd00009">
    <property type="entry name" value="AAA"/>
    <property type="match status" value="1"/>
</dbReference>
<dbReference type="Proteomes" id="UP000628109">
    <property type="component" value="Unassembled WGS sequence"/>
</dbReference>
<dbReference type="InterPro" id="IPR003593">
    <property type="entry name" value="AAA+_ATPase"/>
</dbReference>
<feature type="region of interest" description="Disordered" evidence="1">
    <location>
        <begin position="12"/>
        <end position="33"/>
    </location>
</feature>
<gene>
    <name evidence="3" type="ORF">GCM10019071_29050</name>
</gene>
<comment type="caution">
    <text evidence="3">The sequence shown here is derived from an EMBL/GenBank/DDBJ whole genome shotgun (WGS) entry which is preliminary data.</text>
</comment>
<evidence type="ECO:0000313" key="4">
    <source>
        <dbReference type="Proteomes" id="UP000628109"/>
    </source>
</evidence>
<proteinExistence type="predicted"/>
<dbReference type="SUPFAM" id="SSF52540">
    <property type="entry name" value="P-loop containing nucleoside triphosphate hydrolases"/>
    <property type="match status" value="1"/>
</dbReference>
<dbReference type="Pfam" id="PF13191">
    <property type="entry name" value="AAA_16"/>
    <property type="match status" value="1"/>
</dbReference>
<dbReference type="SMART" id="SM00382">
    <property type="entry name" value="AAA"/>
    <property type="match status" value="1"/>
</dbReference>
<name>A0ABQ1F1E5_SPHSA</name>
<dbReference type="InterPro" id="IPR041664">
    <property type="entry name" value="AAA_16"/>
</dbReference>
<feature type="domain" description="AAA+ ATPase" evidence="2">
    <location>
        <begin position="93"/>
        <end position="244"/>
    </location>
</feature>
<dbReference type="PANTHER" id="PTHR34301:SF8">
    <property type="entry name" value="ATPASE DOMAIN-CONTAINING PROTEIN"/>
    <property type="match status" value="1"/>
</dbReference>
<dbReference type="RefSeq" id="WP_065847244.1">
    <property type="nucleotide sequence ID" value="NZ_BMDU01000006.1"/>
</dbReference>
<dbReference type="Gene3D" id="3.40.50.300">
    <property type="entry name" value="P-loop containing nucleotide triphosphate hydrolases"/>
    <property type="match status" value="1"/>
</dbReference>
<accession>A0ABQ1F1E5</accession>
<sequence>MPLFSWIARWLRPKPQPQPKPKPKPQSKELARRMAAIRAAAAAEPATPAPPTADMLRSAIRKGFNSTQPVTSSSHLHGRQEQLELLVEGVLDRGNHALIYGARGSGKTSLARVFANMADDRGFVVLYSACEPDQDFGALIRPYVDALAGAPVDWPADRPVNPRDVVEQIAPRARRRFILILDEFDRITDSAVQHDVARLMKMLSDAAMPVHIVAVGIAAGVDALIAGHASLRRHMSVIPISRIESQAVFDIIAKGAGSIGMGFTDASRETIAHLACGSPYHVRLFCALACFEVIKRKERKVDLPATLAGVARAVNDWALTNAEDAALFRKVIATNSPHWSMIETIARTAAAHGFITRHALADERGERILSQLRDALIIDAAEDRIAFQDSLAPQFMLAMLFAAQNSEKIDENIISMNDLHRPIAAE</sequence>
<reference evidence="4" key="1">
    <citation type="journal article" date="2019" name="Int. J. Syst. Evol. Microbiol.">
        <title>The Global Catalogue of Microorganisms (GCM) 10K type strain sequencing project: providing services to taxonomists for standard genome sequencing and annotation.</title>
        <authorList>
            <consortium name="The Broad Institute Genomics Platform"/>
            <consortium name="The Broad Institute Genome Sequencing Center for Infectious Disease"/>
            <person name="Wu L."/>
            <person name="Ma J."/>
        </authorList>
    </citation>
    <scope>NUCLEOTIDE SEQUENCE [LARGE SCALE GENOMIC DNA]</scope>
    <source>
        <strain evidence="4">CCM 7327</strain>
    </source>
</reference>
<evidence type="ECO:0000259" key="2">
    <source>
        <dbReference type="SMART" id="SM00382"/>
    </source>
</evidence>
<organism evidence="3 4">
    <name type="scientific">Sphingobium fuliginis (strain ATCC 27551)</name>
    <dbReference type="NCBI Taxonomy" id="336203"/>
    <lineage>
        <taxon>Bacteria</taxon>
        <taxon>Pseudomonadati</taxon>
        <taxon>Pseudomonadota</taxon>
        <taxon>Alphaproteobacteria</taxon>
        <taxon>Sphingomonadales</taxon>
        <taxon>Sphingomonadaceae</taxon>
        <taxon>Sphingobium</taxon>
    </lineage>
</organism>
<dbReference type="EMBL" id="BMDU01000006">
    <property type="protein sequence ID" value="GFZ96788.1"/>
    <property type="molecule type" value="Genomic_DNA"/>
</dbReference>
<keyword evidence="4" id="KW-1185">Reference proteome</keyword>
<dbReference type="InterPro" id="IPR027417">
    <property type="entry name" value="P-loop_NTPase"/>
</dbReference>
<evidence type="ECO:0000313" key="3">
    <source>
        <dbReference type="EMBL" id="GFZ96788.1"/>
    </source>
</evidence>
<dbReference type="PANTHER" id="PTHR34301">
    <property type="entry name" value="DNA-BINDING PROTEIN-RELATED"/>
    <property type="match status" value="1"/>
</dbReference>